<reference evidence="5" key="2">
    <citation type="journal article" date="2023" name="IMA Fungus">
        <title>Comparative genomic study of the Penicillium genus elucidates a diverse pangenome and 15 lateral gene transfer events.</title>
        <authorList>
            <person name="Petersen C."/>
            <person name="Sorensen T."/>
            <person name="Nielsen M.R."/>
            <person name="Sondergaard T.E."/>
            <person name="Sorensen J.L."/>
            <person name="Fitzpatrick D.A."/>
            <person name="Frisvad J.C."/>
            <person name="Nielsen K.L."/>
        </authorList>
    </citation>
    <scope>NUCLEOTIDE SEQUENCE</scope>
    <source>
        <strain evidence="5">IBT 21472</strain>
    </source>
</reference>
<dbReference type="GO" id="GO:0008270">
    <property type="term" value="F:zinc ion binding"/>
    <property type="evidence" value="ECO:0007669"/>
    <property type="project" value="InterPro"/>
</dbReference>
<protein>
    <submittedName>
        <fullName evidence="5">Uncharacterized protein</fullName>
    </submittedName>
</protein>
<keyword evidence="1" id="KW-0805">Transcription regulation</keyword>
<sequence>MVYLGRSRGCETCKRRRKKCDETRPSCTRCVNARRTCGGYETEKALTIQEYDGGKKIALPIRSAARKCSLPVRQRLPGTVALAKDILPKEVPDRDVDDFSLRSFLHEFCIVPSGPTVSYGFLSGIEPILRKMDDQSSLAKACKMAAFASHGIKLNRPVLTAKAEKLNHDLVASLAVGLQSNAAASKKYDVLVVMLLGIYEMIIANDARNGFHNVHASGLAALLKLKKHPILVLEALLGGKSLGSLREALPNDKEGLLAIPNGAVSTKSLDSLLISLARIGQRVKITATEGLMDCDEKGWLLLEALNLDREFVQWNESQDQIHRPTMIGQVSKTTALECNVGYWPGRVDVYFDRYVAGIWNIYRAARLYLSELILNLSNGNRNPRTDPRHGQDMDDLVQGVLSSIPYHLTENLYGFLNQIDNGAPLANVGKAASGLFVMHPLHVISNLSLVDLDVRCYLKRCLLWIGDNMGIGQASVFAKSSTFETEDFASGCMLTLIGVRV</sequence>
<evidence type="ECO:0000313" key="5">
    <source>
        <dbReference type="EMBL" id="KAJ5302852.1"/>
    </source>
</evidence>
<dbReference type="Proteomes" id="UP001147746">
    <property type="component" value="Unassembled WGS sequence"/>
</dbReference>
<evidence type="ECO:0000256" key="3">
    <source>
        <dbReference type="ARBA" id="ARBA00023163"/>
    </source>
</evidence>
<dbReference type="Pfam" id="PF00172">
    <property type="entry name" value="Zn_clus"/>
    <property type="match status" value="1"/>
</dbReference>
<dbReference type="Gene3D" id="4.10.240.10">
    <property type="entry name" value="Zn(2)-C6 fungal-type DNA-binding domain"/>
    <property type="match status" value="1"/>
</dbReference>
<evidence type="ECO:0000256" key="4">
    <source>
        <dbReference type="ARBA" id="ARBA00023242"/>
    </source>
</evidence>
<evidence type="ECO:0000256" key="1">
    <source>
        <dbReference type="ARBA" id="ARBA00023015"/>
    </source>
</evidence>
<dbReference type="SUPFAM" id="SSF57701">
    <property type="entry name" value="Zn2/Cys6 DNA-binding domain"/>
    <property type="match status" value="1"/>
</dbReference>
<dbReference type="PANTHER" id="PTHR38791">
    <property type="entry name" value="ZN(II)2CYS6 TRANSCRIPTION FACTOR (EUROFUNG)-RELATED-RELATED"/>
    <property type="match status" value="1"/>
</dbReference>
<dbReference type="CDD" id="cd00067">
    <property type="entry name" value="GAL4"/>
    <property type="match status" value="1"/>
</dbReference>
<dbReference type="PANTHER" id="PTHR38791:SF5">
    <property type="entry name" value="TRANSCRIPTION FACTOR DBAG-RELATED"/>
    <property type="match status" value="1"/>
</dbReference>
<keyword evidence="4" id="KW-0539">Nucleus</keyword>
<name>A0A9W9H368_9EURO</name>
<evidence type="ECO:0000256" key="2">
    <source>
        <dbReference type="ARBA" id="ARBA00023125"/>
    </source>
</evidence>
<organism evidence="5 6">
    <name type="scientific">Penicillium atrosanguineum</name>
    <dbReference type="NCBI Taxonomy" id="1132637"/>
    <lineage>
        <taxon>Eukaryota</taxon>
        <taxon>Fungi</taxon>
        <taxon>Dikarya</taxon>
        <taxon>Ascomycota</taxon>
        <taxon>Pezizomycotina</taxon>
        <taxon>Eurotiomycetes</taxon>
        <taxon>Eurotiomycetidae</taxon>
        <taxon>Eurotiales</taxon>
        <taxon>Aspergillaceae</taxon>
        <taxon>Penicillium</taxon>
    </lineage>
</organism>
<evidence type="ECO:0000313" key="6">
    <source>
        <dbReference type="Proteomes" id="UP001147746"/>
    </source>
</evidence>
<dbReference type="InterPro" id="IPR053175">
    <property type="entry name" value="DHMBA_Reg_Transcription_Factor"/>
</dbReference>
<dbReference type="InterPro" id="IPR001138">
    <property type="entry name" value="Zn2Cys6_DnaBD"/>
</dbReference>
<dbReference type="SMART" id="SM00066">
    <property type="entry name" value="GAL4"/>
    <property type="match status" value="1"/>
</dbReference>
<proteinExistence type="predicted"/>
<comment type="caution">
    <text evidence="5">The sequence shown here is derived from an EMBL/GenBank/DDBJ whole genome shotgun (WGS) entry which is preliminary data.</text>
</comment>
<accession>A0A9W9H368</accession>
<dbReference type="GO" id="GO:0003677">
    <property type="term" value="F:DNA binding"/>
    <property type="evidence" value="ECO:0007669"/>
    <property type="project" value="UniProtKB-KW"/>
</dbReference>
<keyword evidence="2" id="KW-0238">DNA-binding</keyword>
<dbReference type="InterPro" id="IPR036864">
    <property type="entry name" value="Zn2-C6_fun-type_DNA-bd_sf"/>
</dbReference>
<dbReference type="OrthoDB" id="3525185at2759"/>
<dbReference type="PROSITE" id="PS00463">
    <property type="entry name" value="ZN2_CY6_FUNGAL_1"/>
    <property type="match status" value="1"/>
</dbReference>
<reference evidence="5" key="1">
    <citation type="submission" date="2022-12" db="EMBL/GenBank/DDBJ databases">
        <authorList>
            <person name="Petersen C."/>
        </authorList>
    </citation>
    <scope>NUCLEOTIDE SEQUENCE</scope>
    <source>
        <strain evidence="5">IBT 21472</strain>
    </source>
</reference>
<dbReference type="PROSITE" id="PS50048">
    <property type="entry name" value="ZN2_CY6_FUNGAL_2"/>
    <property type="match status" value="1"/>
</dbReference>
<gene>
    <name evidence="5" type="ORF">N7476_009651</name>
</gene>
<keyword evidence="6" id="KW-1185">Reference proteome</keyword>
<dbReference type="AlphaFoldDB" id="A0A9W9H368"/>
<dbReference type="EMBL" id="JAPZBO010000009">
    <property type="protein sequence ID" value="KAJ5302852.1"/>
    <property type="molecule type" value="Genomic_DNA"/>
</dbReference>
<keyword evidence="3" id="KW-0804">Transcription</keyword>
<dbReference type="GO" id="GO:0000981">
    <property type="term" value="F:DNA-binding transcription factor activity, RNA polymerase II-specific"/>
    <property type="evidence" value="ECO:0007669"/>
    <property type="project" value="InterPro"/>
</dbReference>